<feature type="region of interest" description="Disordered" evidence="1">
    <location>
        <begin position="570"/>
        <end position="662"/>
    </location>
</feature>
<keyword evidence="2" id="KW-0732">Signal</keyword>
<dbReference type="Proteomes" id="UP001274830">
    <property type="component" value="Unassembled WGS sequence"/>
</dbReference>
<evidence type="ECO:0000256" key="2">
    <source>
        <dbReference type="SAM" id="SignalP"/>
    </source>
</evidence>
<reference evidence="3" key="1">
    <citation type="submission" date="2023-07" db="EMBL/GenBank/DDBJ databases">
        <title>Black Yeasts Isolated from many extreme environments.</title>
        <authorList>
            <person name="Coleine C."/>
            <person name="Stajich J.E."/>
            <person name="Selbmann L."/>
        </authorList>
    </citation>
    <scope>NUCLEOTIDE SEQUENCE</scope>
    <source>
        <strain evidence="3">CCFEE 5485</strain>
    </source>
</reference>
<feature type="compositionally biased region" description="Polar residues" evidence="1">
    <location>
        <begin position="588"/>
        <end position="621"/>
    </location>
</feature>
<dbReference type="AlphaFoldDB" id="A0AAE0WID5"/>
<dbReference type="EMBL" id="JAUTXT010000063">
    <property type="protein sequence ID" value="KAK3670103.1"/>
    <property type="molecule type" value="Genomic_DNA"/>
</dbReference>
<protein>
    <submittedName>
        <fullName evidence="3">Uncharacterized protein</fullName>
    </submittedName>
</protein>
<name>A0AAE0WID5_9PEZI</name>
<organism evidence="3 4">
    <name type="scientific">Recurvomyces mirabilis</name>
    <dbReference type="NCBI Taxonomy" id="574656"/>
    <lineage>
        <taxon>Eukaryota</taxon>
        <taxon>Fungi</taxon>
        <taxon>Dikarya</taxon>
        <taxon>Ascomycota</taxon>
        <taxon>Pezizomycotina</taxon>
        <taxon>Dothideomycetes</taxon>
        <taxon>Dothideomycetidae</taxon>
        <taxon>Mycosphaerellales</taxon>
        <taxon>Teratosphaeriaceae</taxon>
        <taxon>Recurvomyces</taxon>
    </lineage>
</organism>
<gene>
    <name evidence="3" type="ORF">LTR78_010043</name>
</gene>
<feature type="region of interest" description="Disordered" evidence="1">
    <location>
        <begin position="954"/>
        <end position="989"/>
    </location>
</feature>
<evidence type="ECO:0000313" key="4">
    <source>
        <dbReference type="Proteomes" id="UP001274830"/>
    </source>
</evidence>
<feature type="compositionally biased region" description="Low complexity" evidence="1">
    <location>
        <begin position="570"/>
        <end position="587"/>
    </location>
</feature>
<feature type="compositionally biased region" description="Polar residues" evidence="1">
    <location>
        <begin position="648"/>
        <end position="662"/>
    </location>
</feature>
<evidence type="ECO:0000313" key="3">
    <source>
        <dbReference type="EMBL" id="KAK3670103.1"/>
    </source>
</evidence>
<feature type="signal peptide" evidence="2">
    <location>
        <begin position="1"/>
        <end position="19"/>
    </location>
</feature>
<feature type="compositionally biased region" description="Low complexity" evidence="1">
    <location>
        <begin position="622"/>
        <end position="643"/>
    </location>
</feature>
<accession>A0AAE0WID5</accession>
<comment type="caution">
    <text evidence="3">The sequence shown here is derived from an EMBL/GenBank/DDBJ whole genome shotgun (WGS) entry which is preliminary data.</text>
</comment>
<feature type="chain" id="PRO_5042215475" evidence="2">
    <location>
        <begin position="20"/>
        <end position="1023"/>
    </location>
</feature>
<evidence type="ECO:0000256" key="1">
    <source>
        <dbReference type="SAM" id="MobiDB-lite"/>
    </source>
</evidence>
<proteinExistence type="predicted"/>
<keyword evidence="4" id="KW-1185">Reference proteome</keyword>
<sequence>MRNHRGVFAISILVRTALGQNSTNTGVGDVIAGVIGATSVNGSSATQPIAVVNSTSGGAAVPAGLPVTSFPYSNPSPTWTVAASGTGSAYAVACNVENVLYSYLTESASQYGEKVASTSYTTVTSYTATVTTLCDGHERVLGSLTAVSTVTNSTVFSLPVTTNIPSPSCAVNPDDYTTYVSNPWLDASVNSPQITLVVSLDASLTAVTVNGSSTALPAATNPPKLTIDGTTFAANDESTYLVQIDWNSMEPYSAGEEFTMTQYGDKLIYDAPQLITASTTQTADQSSITQSVSGGIGTVIAANTSTSTNCPCTIAGQNVRLLYFPFTSSASRDQCQTGLAQGTLCPYAGATVINAQNSLSIAIEEQVDQGSVCPYVPLNYTSTKNSGPYVVSSGTTFYENRAYLAFDVMSATRGCGYGDAVSGRLGTTDNLATTRYVGSTYTDGYLELPSSDLYSGCGYSYFYDAVGYSFNYADLNEPVPASAFLCQPACFEAVAYSTSTLQYGDYLNGQLADPGFCKIILESEYKPQLLVPPQARTLDPEWSTCVLKLEGLYDPPVALQQVVSEAAPTVPAGATTTGASPASTPTSQDAPQTSAAADNLPTTTPVAQAGNDNGGSQSIAGPSTPTVQAPATQAQASQGQALSGNADPATSQPGSQAVSNVDPGSSAALSFTFAGSIYVVSGAGASAVAVDPSTNDGLSQSQASAVVGGQTVQATQIYGEQSAVIVAGSTLSAGGAAVTVGNTVFSLASGGLVVGGTTNALPTAGAASATQVGGEAVVPTTLASGQSAVVVKGSTLSVGGSPITVSGTVVSLASGGLVVGESTNALPVAGGASETQINGQDFLPTNLAGGQTALIVAGTTLSAGGSAVTFSGTVVSLASGGLVVGGTSNVLPPPGGASATTINGQAVVPTTLADGASAVVVDSTTLSNGGAALTVSGTALSLGSGGLVVGGTQTVPLSSGSESMSSRLPTTTGRSSGTAGPAGASSTTTSAGSARITVSIVSMIAAIAALIYNSRYQVWNTHP</sequence>